<accession>A0A0N0IWV8</accession>
<protein>
    <recommendedName>
        <fullName evidence="4">DUF3352 domain-containing protein</fullName>
    </recommendedName>
</protein>
<dbReference type="RefSeq" id="WP_062698362.1">
    <property type="nucleotide sequence ID" value="NZ_LJOD01000004.1"/>
</dbReference>
<proteinExistence type="predicted"/>
<dbReference type="Proteomes" id="UP000037953">
    <property type="component" value="Unassembled WGS sequence"/>
</dbReference>
<keyword evidence="1" id="KW-1133">Transmembrane helix</keyword>
<sequence>MKKKKLIVWLFIPLVAIIYFVFFYKDKTLKFVPENADAVVLIDVKKLAGQYVFSLTRHPSLWFDDSEEKKEHIALKDSGIRIPDFLQVFHLKNTKFSEWYSAVELKDQQKFLTYLKQQKFTDKGDNLYQKDQVFIKIRKGFCIFGTSDRAFKRSGAEFFMASKEKKFKADQFINGTLGSFSFISEQKISNFSIELGDDEIEVKNAEGAEGFTSVIAMLQGNNHFLEVGLDAGNMKNLSRLFDKSINDSAGISHMRGIADLRQVNDTIITYGYDDNFNEVEQKSYQKIVQPGYTVVLQTPDPEKTMVYFQNKKWINAQNQLTVIPFQPNTVSKGQKDIVIKSSGNQETLPQNGKENYIFIRNNALLYSSLSSVSEREKKLLSDIEYIFYGNRGQHYYIQLKARKGDLPLILRR</sequence>
<comment type="caution">
    <text evidence="2">The sequence shown here is derived from an EMBL/GenBank/DDBJ whole genome shotgun (WGS) entry which is preliminary data.</text>
</comment>
<keyword evidence="1" id="KW-0812">Transmembrane</keyword>
<evidence type="ECO:0000256" key="1">
    <source>
        <dbReference type="SAM" id="Phobius"/>
    </source>
</evidence>
<dbReference type="OrthoDB" id="637901at2"/>
<feature type="transmembrane region" description="Helical" evidence="1">
    <location>
        <begin position="7"/>
        <end position="24"/>
    </location>
</feature>
<reference evidence="3" key="2">
    <citation type="submission" date="2015-09" db="EMBL/GenBank/DDBJ databases">
        <title>Draft genome sequence of a multidrug-resistant Chryseobacterium indologenes isolate from Malaysia.</title>
        <authorList>
            <person name="Yu C.Y."/>
            <person name="Ang G.Y."/>
            <person name="Chan K.-G."/>
        </authorList>
    </citation>
    <scope>NUCLEOTIDE SEQUENCE [LARGE SCALE GENOMIC DNA]</scope>
    <source>
        <strain evidence="3">CI_885</strain>
    </source>
</reference>
<name>A0A0N0IWV8_CHRID</name>
<organism evidence="2 3">
    <name type="scientific">Chryseobacterium indologenes</name>
    <name type="common">Flavobacterium indologenes</name>
    <dbReference type="NCBI Taxonomy" id="253"/>
    <lineage>
        <taxon>Bacteria</taxon>
        <taxon>Pseudomonadati</taxon>
        <taxon>Bacteroidota</taxon>
        <taxon>Flavobacteriia</taxon>
        <taxon>Flavobacteriales</taxon>
        <taxon>Weeksellaceae</taxon>
        <taxon>Chryseobacterium group</taxon>
        <taxon>Chryseobacterium</taxon>
    </lineage>
</organism>
<dbReference type="AlphaFoldDB" id="A0A0N0IWV8"/>
<evidence type="ECO:0000313" key="3">
    <source>
        <dbReference type="Proteomes" id="UP000037953"/>
    </source>
</evidence>
<dbReference type="EMBL" id="LJOD01000004">
    <property type="protein sequence ID" value="KPE51731.1"/>
    <property type="molecule type" value="Genomic_DNA"/>
</dbReference>
<evidence type="ECO:0000313" key="2">
    <source>
        <dbReference type="EMBL" id="KPE51731.1"/>
    </source>
</evidence>
<keyword evidence="1" id="KW-0472">Membrane</keyword>
<reference evidence="2 3" key="1">
    <citation type="journal article" date="2015" name="Genom Data">
        <title>Draft genome sequence of a multidrug-resistant Chryseobacterium indologenes isolate from Malaysia.</title>
        <authorList>
            <person name="Yu C.Y."/>
            <person name="Ang G.Y."/>
            <person name="Cheng H.J."/>
            <person name="Cheong Y.M."/>
            <person name="Yin W.F."/>
            <person name="Chan K.G."/>
        </authorList>
    </citation>
    <scope>NUCLEOTIDE SEQUENCE [LARGE SCALE GENOMIC DNA]</scope>
    <source>
        <strain evidence="2 3">CI_885</strain>
    </source>
</reference>
<dbReference type="PATRIC" id="fig|253.9.peg.3506"/>
<gene>
    <name evidence="2" type="ORF">AOB46_08780</name>
</gene>
<evidence type="ECO:0008006" key="4">
    <source>
        <dbReference type="Google" id="ProtNLM"/>
    </source>
</evidence>